<feature type="compositionally biased region" description="Acidic residues" evidence="1">
    <location>
        <begin position="86"/>
        <end position="105"/>
    </location>
</feature>
<protein>
    <submittedName>
        <fullName evidence="2">Uncharacterized protein</fullName>
    </submittedName>
</protein>
<organism evidence="2 3">
    <name type="scientific">Hypholoma sublateritium (strain FD-334 SS-4)</name>
    <dbReference type="NCBI Taxonomy" id="945553"/>
    <lineage>
        <taxon>Eukaryota</taxon>
        <taxon>Fungi</taxon>
        <taxon>Dikarya</taxon>
        <taxon>Basidiomycota</taxon>
        <taxon>Agaricomycotina</taxon>
        <taxon>Agaricomycetes</taxon>
        <taxon>Agaricomycetidae</taxon>
        <taxon>Agaricales</taxon>
        <taxon>Agaricineae</taxon>
        <taxon>Strophariaceae</taxon>
        <taxon>Hypholoma</taxon>
    </lineage>
</organism>
<dbReference type="Proteomes" id="UP000054270">
    <property type="component" value="Unassembled WGS sequence"/>
</dbReference>
<feature type="region of interest" description="Disordered" evidence="1">
    <location>
        <begin position="56"/>
        <end position="142"/>
    </location>
</feature>
<dbReference type="AlphaFoldDB" id="A0A0D2PDY9"/>
<feature type="compositionally biased region" description="Basic and acidic residues" evidence="1">
    <location>
        <begin position="65"/>
        <end position="77"/>
    </location>
</feature>
<name>A0A0D2PDY9_HYPSF</name>
<dbReference type="EMBL" id="KN817589">
    <property type="protein sequence ID" value="KJA18435.1"/>
    <property type="molecule type" value="Genomic_DNA"/>
</dbReference>
<evidence type="ECO:0000313" key="2">
    <source>
        <dbReference type="EMBL" id="KJA18435.1"/>
    </source>
</evidence>
<reference evidence="3" key="1">
    <citation type="submission" date="2014-04" db="EMBL/GenBank/DDBJ databases">
        <title>Evolutionary Origins and Diversification of the Mycorrhizal Mutualists.</title>
        <authorList>
            <consortium name="DOE Joint Genome Institute"/>
            <consortium name="Mycorrhizal Genomics Consortium"/>
            <person name="Kohler A."/>
            <person name="Kuo A."/>
            <person name="Nagy L.G."/>
            <person name="Floudas D."/>
            <person name="Copeland A."/>
            <person name="Barry K.W."/>
            <person name="Cichocki N."/>
            <person name="Veneault-Fourrey C."/>
            <person name="LaButti K."/>
            <person name="Lindquist E.A."/>
            <person name="Lipzen A."/>
            <person name="Lundell T."/>
            <person name="Morin E."/>
            <person name="Murat C."/>
            <person name="Riley R."/>
            <person name="Ohm R."/>
            <person name="Sun H."/>
            <person name="Tunlid A."/>
            <person name="Henrissat B."/>
            <person name="Grigoriev I.V."/>
            <person name="Hibbett D.S."/>
            <person name="Martin F."/>
        </authorList>
    </citation>
    <scope>NUCLEOTIDE SEQUENCE [LARGE SCALE GENOMIC DNA]</scope>
    <source>
        <strain evidence="3">FD-334 SS-4</strain>
    </source>
</reference>
<proteinExistence type="predicted"/>
<sequence length="142" mass="15210">MSVQPEDTLLESGIEGIQRDESELALDGAVLSVGSAKDCAQTPALLSTVSELENTDLCDNTSTDSDTKDTVQLELQREPSGQGDDRDGDDNSDDDKPDSNIDSDDDFPRFDTDAPRGRITKPVAGPKPPRPKPKQPSQIASP</sequence>
<gene>
    <name evidence="2" type="ORF">HYPSUDRAFT_45298</name>
</gene>
<accession>A0A0D2PDY9</accession>
<evidence type="ECO:0000313" key="3">
    <source>
        <dbReference type="Proteomes" id="UP000054270"/>
    </source>
</evidence>
<evidence type="ECO:0000256" key="1">
    <source>
        <dbReference type="SAM" id="MobiDB-lite"/>
    </source>
</evidence>
<keyword evidence="3" id="KW-1185">Reference proteome</keyword>
<feature type="compositionally biased region" description="Basic and acidic residues" evidence="1">
    <location>
        <begin position="106"/>
        <end position="116"/>
    </location>
</feature>